<feature type="signal peptide" evidence="1">
    <location>
        <begin position="1"/>
        <end position="20"/>
    </location>
</feature>
<feature type="chain" id="PRO_5047233068" evidence="1">
    <location>
        <begin position="21"/>
        <end position="264"/>
    </location>
</feature>
<keyword evidence="1" id="KW-0732">Signal</keyword>
<dbReference type="Proteomes" id="UP000831532">
    <property type="component" value="Chromosome"/>
</dbReference>
<dbReference type="InterPro" id="IPR015943">
    <property type="entry name" value="WD40/YVTN_repeat-like_dom_sf"/>
</dbReference>
<evidence type="ECO:0000313" key="2">
    <source>
        <dbReference type="EMBL" id="UOD30380.1"/>
    </source>
</evidence>
<dbReference type="SUPFAM" id="SSF110296">
    <property type="entry name" value="Oligoxyloglucan reducing end-specific cellobiohydrolase"/>
    <property type="match status" value="1"/>
</dbReference>
<gene>
    <name evidence="2" type="ORF">INH39_01065</name>
</gene>
<dbReference type="InterPro" id="IPR002860">
    <property type="entry name" value="BNR_rpt"/>
</dbReference>
<evidence type="ECO:0000313" key="3">
    <source>
        <dbReference type="Proteomes" id="UP000831532"/>
    </source>
</evidence>
<dbReference type="CDD" id="cd15482">
    <property type="entry name" value="Sialidase_non-viral"/>
    <property type="match status" value="1"/>
</dbReference>
<accession>A0ABY4A6G8</accession>
<name>A0ABY4A6G8_9BURK</name>
<dbReference type="EMBL" id="CP063361">
    <property type="protein sequence ID" value="UOD30380.1"/>
    <property type="molecule type" value="Genomic_DNA"/>
</dbReference>
<reference evidence="2 3" key="1">
    <citation type="submission" date="2020-10" db="EMBL/GenBank/DDBJ databases">
        <title>Genome analysis of Massilia species.</title>
        <authorList>
            <person name="Jung D.-H."/>
        </authorList>
    </citation>
    <scope>NUCLEOTIDE SEQUENCE [LARGE SCALE GENOMIC DNA]</scope>
    <source>
        <strain evidence="3">sipir</strain>
    </source>
</reference>
<keyword evidence="3" id="KW-1185">Reference proteome</keyword>
<dbReference type="Pfam" id="PF02012">
    <property type="entry name" value="BNR"/>
    <property type="match status" value="1"/>
</dbReference>
<proteinExistence type="predicted"/>
<dbReference type="RefSeq" id="WP_243491607.1">
    <property type="nucleotide sequence ID" value="NZ_CP063361.1"/>
</dbReference>
<sequence>MRLFLIIIAACGALGGQAHATQCSGEHIEWARASAKGQILVRASFGTVLSTDHGKTWKPVKGIGAVVDEPYAAGDGFVAQTDSASYGSSDFGLTWTFISNDRRAPAAGQEVVHDAGGGVLYGTQGDRENAYLIRSDDGGSRWRPHRPLYPRGMESSYEKLLLGQKHTLYVLGGGTNDVHNRKISTLYRVTGGKAEKLLAVVDNTSWPLRTPPLNVAADGAMIYVNADNVWISLANGKGWRHIPGSFMTSKPWLECHGPVPGSFG</sequence>
<dbReference type="Gene3D" id="2.130.10.10">
    <property type="entry name" value="YVTN repeat-like/Quinoprotein amine dehydrogenase"/>
    <property type="match status" value="1"/>
</dbReference>
<evidence type="ECO:0000256" key="1">
    <source>
        <dbReference type="SAM" id="SignalP"/>
    </source>
</evidence>
<organism evidence="2 3">
    <name type="scientific">Massilia violaceinigra</name>
    <dbReference type="NCBI Taxonomy" id="2045208"/>
    <lineage>
        <taxon>Bacteria</taxon>
        <taxon>Pseudomonadati</taxon>
        <taxon>Pseudomonadota</taxon>
        <taxon>Betaproteobacteria</taxon>
        <taxon>Burkholderiales</taxon>
        <taxon>Oxalobacteraceae</taxon>
        <taxon>Telluria group</taxon>
        <taxon>Massilia</taxon>
    </lineage>
</organism>
<protein>
    <submittedName>
        <fullName evidence="2">Exo-alpha-sialidase</fullName>
    </submittedName>
</protein>